<reference evidence="3" key="3">
    <citation type="submission" date="2022-06" db="UniProtKB">
        <authorList>
            <consortium name="EnsemblPlants"/>
        </authorList>
    </citation>
    <scope>IDENTIFICATION</scope>
</reference>
<dbReference type="PANTHER" id="PTHR31170:SF25">
    <property type="entry name" value="BNAA09G04570D PROTEIN"/>
    <property type="match status" value="1"/>
</dbReference>
<accession>A0A8R7U2Z7</accession>
<organism evidence="3 4">
    <name type="scientific">Triticum urartu</name>
    <name type="common">Red wild einkorn</name>
    <name type="synonym">Crithodium urartu</name>
    <dbReference type="NCBI Taxonomy" id="4572"/>
    <lineage>
        <taxon>Eukaryota</taxon>
        <taxon>Viridiplantae</taxon>
        <taxon>Streptophyta</taxon>
        <taxon>Embryophyta</taxon>
        <taxon>Tracheophyta</taxon>
        <taxon>Spermatophyta</taxon>
        <taxon>Magnoliopsida</taxon>
        <taxon>Liliopsida</taxon>
        <taxon>Poales</taxon>
        <taxon>Poaceae</taxon>
        <taxon>BOP clade</taxon>
        <taxon>Pooideae</taxon>
        <taxon>Triticodae</taxon>
        <taxon>Triticeae</taxon>
        <taxon>Triticinae</taxon>
        <taxon>Triticum</taxon>
    </lineage>
</organism>
<dbReference type="Proteomes" id="UP000015106">
    <property type="component" value="Chromosome 3"/>
</dbReference>
<proteinExistence type="predicted"/>
<protein>
    <submittedName>
        <fullName evidence="3">Uncharacterized protein</fullName>
    </submittedName>
</protein>
<dbReference type="AlphaFoldDB" id="A0A8R7U2Z7"/>
<evidence type="ECO:0000256" key="2">
    <source>
        <dbReference type="SAM" id="SignalP"/>
    </source>
</evidence>
<dbReference type="InterPro" id="IPR004158">
    <property type="entry name" value="DUF247_pln"/>
</dbReference>
<keyword evidence="1" id="KW-0812">Transmembrane</keyword>
<evidence type="ECO:0000256" key="1">
    <source>
        <dbReference type="SAM" id="Phobius"/>
    </source>
</evidence>
<reference evidence="3" key="2">
    <citation type="submission" date="2018-03" db="EMBL/GenBank/DDBJ databases">
        <title>The Triticum urartu genome reveals the dynamic nature of wheat genome evolution.</title>
        <authorList>
            <person name="Ling H."/>
            <person name="Ma B."/>
            <person name="Shi X."/>
            <person name="Liu H."/>
            <person name="Dong L."/>
            <person name="Sun H."/>
            <person name="Cao Y."/>
            <person name="Gao Q."/>
            <person name="Zheng S."/>
            <person name="Li Y."/>
            <person name="Yu Y."/>
            <person name="Du H."/>
            <person name="Qi M."/>
            <person name="Li Y."/>
            <person name="Yu H."/>
            <person name="Cui Y."/>
            <person name="Wang N."/>
            <person name="Chen C."/>
            <person name="Wu H."/>
            <person name="Zhao Y."/>
            <person name="Zhang J."/>
            <person name="Li Y."/>
            <person name="Zhou W."/>
            <person name="Zhang B."/>
            <person name="Hu W."/>
            <person name="Eijk M."/>
            <person name="Tang J."/>
            <person name="Witsenboer H."/>
            <person name="Zhao S."/>
            <person name="Li Z."/>
            <person name="Zhang A."/>
            <person name="Wang D."/>
            <person name="Liang C."/>
        </authorList>
    </citation>
    <scope>NUCLEOTIDE SEQUENCE [LARGE SCALE GENOMIC DNA]</scope>
    <source>
        <strain evidence="3">cv. G1812</strain>
    </source>
</reference>
<keyword evidence="4" id="KW-1185">Reference proteome</keyword>
<sequence length="361" mass="40793">MSSEELAEMLLLDGCLLILAVFLLRSGVQAAPAPLAHAPLGRLPAQVEREKQFKYLSADMCRNMKQTRLDLLTLSNQIPFFVLAELHTRLKGTFFEGISRGIKELALSCFDDIQPPPRRNMKQSEAAGTTTRTRFPKVVHHLLHLFHSSRVPQHTHMLPNDSSSLHAEPESHLPCATWFEEWRTSFSKQAAPGGSSLHIVFKRNMMDVRGVMHVPAQHIHGYSESVFRSLIAFEQSYQQCGLGVTAYSICMARLLQTEADAKLLRERGILAHTHQTDKEIVNLFTGLADEYSNTIYTKDLLRLCKDVSAHHKSTAAKAIKWVRLQCFPRQSVTFFVIFGALISFATVINTGYSVYRFYHPL</sequence>
<feature type="chain" id="PRO_5035777407" evidence="2">
    <location>
        <begin position="31"/>
        <end position="361"/>
    </location>
</feature>
<feature type="signal peptide" evidence="2">
    <location>
        <begin position="1"/>
        <end position="30"/>
    </location>
</feature>
<name>A0A8R7U2Z7_TRIUA</name>
<feature type="transmembrane region" description="Helical" evidence="1">
    <location>
        <begin position="332"/>
        <end position="355"/>
    </location>
</feature>
<dbReference type="EnsemblPlants" id="TuG1812G0300005339.01.T01">
    <property type="protein sequence ID" value="TuG1812G0300005339.01.T01.cds467927"/>
    <property type="gene ID" value="TuG1812G0300005339.01"/>
</dbReference>
<dbReference type="Pfam" id="PF03140">
    <property type="entry name" value="DUF247"/>
    <property type="match status" value="1"/>
</dbReference>
<keyword evidence="2" id="KW-0732">Signal</keyword>
<keyword evidence="1" id="KW-0472">Membrane</keyword>
<reference evidence="4" key="1">
    <citation type="journal article" date="2013" name="Nature">
        <title>Draft genome of the wheat A-genome progenitor Triticum urartu.</title>
        <authorList>
            <person name="Ling H.Q."/>
            <person name="Zhao S."/>
            <person name="Liu D."/>
            <person name="Wang J."/>
            <person name="Sun H."/>
            <person name="Zhang C."/>
            <person name="Fan H."/>
            <person name="Li D."/>
            <person name="Dong L."/>
            <person name="Tao Y."/>
            <person name="Gao C."/>
            <person name="Wu H."/>
            <person name="Li Y."/>
            <person name="Cui Y."/>
            <person name="Guo X."/>
            <person name="Zheng S."/>
            <person name="Wang B."/>
            <person name="Yu K."/>
            <person name="Liang Q."/>
            <person name="Yang W."/>
            <person name="Lou X."/>
            <person name="Chen J."/>
            <person name="Feng M."/>
            <person name="Jian J."/>
            <person name="Zhang X."/>
            <person name="Luo G."/>
            <person name="Jiang Y."/>
            <person name="Liu J."/>
            <person name="Wang Z."/>
            <person name="Sha Y."/>
            <person name="Zhang B."/>
            <person name="Wu H."/>
            <person name="Tang D."/>
            <person name="Shen Q."/>
            <person name="Xue P."/>
            <person name="Zou S."/>
            <person name="Wang X."/>
            <person name="Liu X."/>
            <person name="Wang F."/>
            <person name="Yang Y."/>
            <person name="An X."/>
            <person name="Dong Z."/>
            <person name="Zhang K."/>
            <person name="Zhang X."/>
            <person name="Luo M.C."/>
            <person name="Dvorak J."/>
            <person name="Tong Y."/>
            <person name="Wang J."/>
            <person name="Yang H."/>
            <person name="Li Z."/>
            <person name="Wang D."/>
            <person name="Zhang A."/>
            <person name="Wang J."/>
        </authorList>
    </citation>
    <scope>NUCLEOTIDE SEQUENCE</scope>
    <source>
        <strain evidence="4">cv. G1812</strain>
    </source>
</reference>
<dbReference type="Gramene" id="TuG1812G0300005339.01.T01">
    <property type="protein sequence ID" value="TuG1812G0300005339.01.T01.cds467927"/>
    <property type="gene ID" value="TuG1812G0300005339.01"/>
</dbReference>
<keyword evidence="1" id="KW-1133">Transmembrane helix</keyword>
<dbReference type="PANTHER" id="PTHR31170">
    <property type="entry name" value="BNAC04G53230D PROTEIN"/>
    <property type="match status" value="1"/>
</dbReference>
<evidence type="ECO:0000313" key="3">
    <source>
        <dbReference type="EnsemblPlants" id="TuG1812G0300005339.01.T01.cds467927"/>
    </source>
</evidence>
<evidence type="ECO:0000313" key="4">
    <source>
        <dbReference type="Proteomes" id="UP000015106"/>
    </source>
</evidence>